<name>A0AAV4URU8_CAEEX</name>
<comment type="caution">
    <text evidence="1">The sequence shown here is derived from an EMBL/GenBank/DDBJ whole genome shotgun (WGS) entry which is preliminary data.</text>
</comment>
<keyword evidence="2" id="KW-1185">Reference proteome</keyword>
<sequence length="140" mass="15983">MTFDRKLSWKLHSETIINKASSRLPILKRLAGCSWGCSRLTLNTTYKTFVLPVITYCCEPLISASKHGKILRTPRYLTLWNLKSPSQHCLKIQAGFLQEVLKLRGSYNLNSEFENLPTHHSPLDCRILNVVTDLVPLSEN</sequence>
<dbReference type="EMBL" id="BPLR01013326">
    <property type="protein sequence ID" value="GIY60410.1"/>
    <property type="molecule type" value="Genomic_DNA"/>
</dbReference>
<protein>
    <submittedName>
        <fullName evidence="1">Uncharacterized protein</fullName>
    </submittedName>
</protein>
<accession>A0AAV4URU8</accession>
<evidence type="ECO:0000313" key="1">
    <source>
        <dbReference type="EMBL" id="GIY60410.1"/>
    </source>
</evidence>
<organism evidence="1 2">
    <name type="scientific">Caerostris extrusa</name>
    <name type="common">Bark spider</name>
    <name type="synonym">Caerostris bankana</name>
    <dbReference type="NCBI Taxonomy" id="172846"/>
    <lineage>
        <taxon>Eukaryota</taxon>
        <taxon>Metazoa</taxon>
        <taxon>Ecdysozoa</taxon>
        <taxon>Arthropoda</taxon>
        <taxon>Chelicerata</taxon>
        <taxon>Arachnida</taxon>
        <taxon>Araneae</taxon>
        <taxon>Araneomorphae</taxon>
        <taxon>Entelegynae</taxon>
        <taxon>Araneoidea</taxon>
        <taxon>Araneidae</taxon>
        <taxon>Caerostris</taxon>
    </lineage>
</organism>
<gene>
    <name evidence="1" type="primary">AVEN_264147_1</name>
    <name evidence="1" type="ORF">CEXT_347821</name>
</gene>
<reference evidence="1 2" key="1">
    <citation type="submission" date="2021-06" db="EMBL/GenBank/DDBJ databases">
        <title>Caerostris extrusa draft genome.</title>
        <authorList>
            <person name="Kono N."/>
            <person name="Arakawa K."/>
        </authorList>
    </citation>
    <scope>NUCLEOTIDE SEQUENCE [LARGE SCALE GENOMIC DNA]</scope>
</reference>
<dbReference type="AlphaFoldDB" id="A0AAV4URU8"/>
<proteinExistence type="predicted"/>
<dbReference type="Proteomes" id="UP001054945">
    <property type="component" value="Unassembled WGS sequence"/>
</dbReference>
<evidence type="ECO:0000313" key="2">
    <source>
        <dbReference type="Proteomes" id="UP001054945"/>
    </source>
</evidence>